<dbReference type="InterPro" id="IPR026341">
    <property type="entry name" value="T9SS_type_B"/>
</dbReference>
<dbReference type="EMBL" id="WBVQ01000001">
    <property type="protein sequence ID" value="KAB2817186.1"/>
    <property type="molecule type" value="Genomic_DNA"/>
</dbReference>
<accession>A0A6L3ZGN0</accession>
<dbReference type="OrthoDB" id="1652165at2"/>
<gene>
    <name evidence="2" type="ORF">F8C82_01955</name>
</gene>
<feature type="domain" description="PKD-like" evidence="1">
    <location>
        <begin position="14"/>
        <end position="50"/>
    </location>
</feature>
<dbReference type="Pfam" id="PF13585">
    <property type="entry name" value="CHU_C"/>
    <property type="match status" value="1"/>
</dbReference>
<dbReference type="InterPro" id="IPR045829">
    <property type="entry name" value="PKD_6"/>
</dbReference>
<proteinExistence type="predicted"/>
<organism evidence="2 3">
    <name type="scientific">Phaeocystidibacter marisrubri</name>
    <dbReference type="NCBI Taxonomy" id="1577780"/>
    <lineage>
        <taxon>Bacteria</taxon>
        <taxon>Pseudomonadati</taxon>
        <taxon>Bacteroidota</taxon>
        <taxon>Flavobacteriia</taxon>
        <taxon>Flavobacteriales</taxon>
        <taxon>Phaeocystidibacteraceae</taxon>
        <taxon>Phaeocystidibacter</taxon>
    </lineage>
</organism>
<dbReference type="RefSeq" id="WP_151691757.1">
    <property type="nucleotide sequence ID" value="NZ_BMGX01000002.1"/>
</dbReference>
<keyword evidence="3" id="KW-1185">Reference proteome</keyword>
<dbReference type="AlphaFoldDB" id="A0A6L3ZGN0"/>
<evidence type="ECO:0000259" key="1">
    <source>
        <dbReference type="Pfam" id="PF19408"/>
    </source>
</evidence>
<sequence length="324" mass="35678">MDTICALGGPSNLAVPATSGATYHWYVSAGTILNGQGTSDITVDWPRQQGLYDTYVVETSSDGCVGDTIKGQVFIAEPNSTFITGPSYACRGQFVELNAIDSKNTGKFIWNSGDSTNTIGFVAKRDTTIFRVALNDECENDTVFHLVRVLDVPVISVDTDAQSDTLSAGSLVNFQYMGNQSETVDWYLNSLWMGSGLSMDMTFSQVGWNELQIIASSGMCSDTLNHRLWVEDEFRVHAPTAFSPNGDGLNDIWKFEGLGYLKYEVTIYDRWGTIIAHWDDENPSGWDGTYQGNTVAPGVYTFRASAYTTYNHKKEFGGPITVIR</sequence>
<name>A0A6L3ZGN0_9FLAO</name>
<dbReference type="NCBIfam" id="TIGR04131">
    <property type="entry name" value="Bac_Flav_CTERM"/>
    <property type="match status" value="1"/>
</dbReference>
<reference evidence="2 3" key="1">
    <citation type="submission" date="2019-10" db="EMBL/GenBank/DDBJ databases">
        <title>Genome sequence of Phaeocystidibacter marisrubri JCM30614 (type strain).</title>
        <authorList>
            <person name="Bowman J.P."/>
        </authorList>
    </citation>
    <scope>NUCLEOTIDE SEQUENCE [LARGE SCALE GENOMIC DNA]</scope>
    <source>
        <strain evidence="2 3">JCM 30614</strain>
    </source>
</reference>
<evidence type="ECO:0000313" key="3">
    <source>
        <dbReference type="Proteomes" id="UP000484164"/>
    </source>
</evidence>
<dbReference type="Pfam" id="PF19408">
    <property type="entry name" value="PKD_6"/>
    <property type="match status" value="1"/>
</dbReference>
<dbReference type="Proteomes" id="UP000484164">
    <property type="component" value="Unassembled WGS sequence"/>
</dbReference>
<comment type="caution">
    <text evidence="2">The sequence shown here is derived from an EMBL/GenBank/DDBJ whole genome shotgun (WGS) entry which is preliminary data.</text>
</comment>
<evidence type="ECO:0000313" key="2">
    <source>
        <dbReference type="EMBL" id="KAB2817186.1"/>
    </source>
</evidence>
<protein>
    <submittedName>
        <fullName evidence="2">T9SS type B sorting domain-containing protein</fullName>
    </submittedName>
</protein>